<feature type="domain" description="RsdA/BaiN/AoA(So)-like insert" evidence="5">
    <location>
        <begin position="207"/>
        <end position="350"/>
    </location>
</feature>
<organism evidence="6 7">
    <name type="scientific">Haloferula helveola</name>
    <dbReference type="NCBI Taxonomy" id="490095"/>
    <lineage>
        <taxon>Bacteria</taxon>
        <taxon>Pseudomonadati</taxon>
        <taxon>Verrucomicrobiota</taxon>
        <taxon>Verrucomicrobiia</taxon>
        <taxon>Verrucomicrobiales</taxon>
        <taxon>Verrucomicrobiaceae</taxon>
        <taxon>Haloferula</taxon>
    </lineage>
</organism>
<evidence type="ECO:0000256" key="1">
    <source>
        <dbReference type="ARBA" id="ARBA00001974"/>
    </source>
</evidence>
<dbReference type="InterPro" id="IPR055178">
    <property type="entry name" value="RsdA/BaiN/AoA(So)-like_dom"/>
</dbReference>
<dbReference type="InterPro" id="IPR036188">
    <property type="entry name" value="FAD/NAD-bd_sf"/>
</dbReference>
<keyword evidence="2" id="KW-0285">Flavoprotein</keyword>
<dbReference type="InterPro" id="IPR057661">
    <property type="entry name" value="RsdA/BaiN/AoA(So)_Rossmann"/>
</dbReference>
<evidence type="ECO:0000259" key="5">
    <source>
        <dbReference type="Pfam" id="PF22780"/>
    </source>
</evidence>
<dbReference type="Gene3D" id="1.10.8.260">
    <property type="entry name" value="HI0933 insert domain-like"/>
    <property type="match status" value="1"/>
</dbReference>
<evidence type="ECO:0000256" key="3">
    <source>
        <dbReference type="ARBA" id="ARBA00022827"/>
    </source>
</evidence>
<evidence type="ECO:0000313" key="7">
    <source>
        <dbReference type="Proteomes" id="UP001374893"/>
    </source>
</evidence>
<dbReference type="Gene3D" id="2.40.30.10">
    <property type="entry name" value="Translation factors"/>
    <property type="match status" value="1"/>
</dbReference>
<dbReference type="PANTHER" id="PTHR42887">
    <property type="entry name" value="OS12G0638800 PROTEIN"/>
    <property type="match status" value="1"/>
</dbReference>
<dbReference type="NCBIfam" id="TIGR00275">
    <property type="entry name" value="aminoacetone oxidase family FAD-binding enzyme"/>
    <property type="match status" value="1"/>
</dbReference>
<sequence length="411" mass="44385">MEWPGAVGTFSHLSKAVHIAVVGGGPAGLRAAELCAEGGATVDLFEAKRSVGRKLLVAGYGGLNLTHGEPVETFATRYSGPDLDPRSFRSWLDTFSPRKLRNWAAELGIETFEQRTGRVYPKEMKAAPLLRRLVERLRQQGVRFHVNQRLTAIENGDGVQLRFNDGEPRSFDAAILAMGGASWPKTGSDGSWIPALKAHRVSVNTFEPANCGWEANWPDSLVPTIEGQPLKNIAAKAGDTTVRGELMLTRYGFEGGAIYQLGPQLRAAGHPELVIDLKPEVPAEVIRRKMESVRRDFLDAAAGRLKLTEATRALIAHIAGPIISIEALVDAVKTLRVPLNGPRPIEEAISSAGGVAWSEIDDQLMLRKLPGVFVAGEMIDWEAPTGGYLIQGCFATATRAAQAALAFSADH</sequence>
<dbReference type="InterPro" id="IPR022460">
    <property type="entry name" value="Flavoprotein_PP4765"/>
</dbReference>
<dbReference type="InterPro" id="IPR004792">
    <property type="entry name" value="BaiN-like"/>
</dbReference>
<dbReference type="SUPFAM" id="SSF51905">
    <property type="entry name" value="FAD/NAD(P)-binding domain"/>
    <property type="match status" value="1"/>
</dbReference>
<dbReference type="Gene3D" id="3.50.50.60">
    <property type="entry name" value="FAD/NAD(P)-binding domain"/>
    <property type="match status" value="1"/>
</dbReference>
<dbReference type="NCBIfam" id="TIGR03862">
    <property type="entry name" value="flavo_PP4765"/>
    <property type="match status" value="1"/>
</dbReference>
<dbReference type="EMBL" id="AP024702">
    <property type="protein sequence ID" value="BCX49169.1"/>
    <property type="molecule type" value="Genomic_DNA"/>
</dbReference>
<comment type="cofactor">
    <cofactor evidence="1">
        <name>FAD</name>
        <dbReference type="ChEBI" id="CHEBI:57692"/>
    </cofactor>
</comment>
<keyword evidence="7" id="KW-1185">Reference proteome</keyword>
<proteinExistence type="predicted"/>
<dbReference type="Pfam" id="PF22780">
    <property type="entry name" value="HI0933_like_1st"/>
    <property type="match status" value="1"/>
</dbReference>
<reference evidence="6 7" key="1">
    <citation type="submission" date="2021-06" db="EMBL/GenBank/DDBJ databases">
        <title>Complete genome of Haloferula helveola possessing various polysaccharide degrading enzymes.</title>
        <authorList>
            <person name="Takami H."/>
            <person name="Huang C."/>
            <person name="Hamasaki K."/>
        </authorList>
    </citation>
    <scope>NUCLEOTIDE SEQUENCE [LARGE SCALE GENOMIC DNA]</scope>
    <source>
        <strain evidence="6 7">CN-1</strain>
    </source>
</reference>
<name>A0ABM7REZ1_9BACT</name>
<dbReference type="Pfam" id="PF03486">
    <property type="entry name" value="HI0933_like"/>
    <property type="match status" value="1"/>
</dbReference>
<gene>
    <name evidence="6" type="ORF">HAHE_30770</name>
</gene>
<dbReference type="PANTHER" id="PTHR42887:SF1">
    <property type="entry name" value="BLR3961 PROTEIN"/>
    <property type="match status" value="1"/>
</dbReference>
<dbReference type="PRINTS" id="PR00368">
    <property type="entry name" value="FADPNR"/>
</dbReference>
<dbReference type="SUPFAM" id="SSF160996">
    <property type="entry name" value="HI0933 insert domain-like"/>
    <property type="match status" value="1"/>
</dbReference>
<accession>A0ABM7REZ1</accession>
<evidence type="ECO:0000259" key="4">
    <source>
        <dbReference type="Pfam" id="PF03486"/>
    </source>
</evidence>
<evidence type="ECO:0000256" key="2">
    <source>
        <dbReference type="ARBA" id="ARBA00022630"/>
    </source>
</evidence>
<dbReference type="Proteomes" id="UP001374893">
    <property type="component" value="Chromosome"/>
</dbReference>
<evidence type="ECO:0000313" key="6">
    <source>
        <dbReference type="EMBL" id="BCX49169.1"/>
    </source>
</evidence>
<keyword evidence="3" id="KW-0274">FAD</keyword>
<feature type="domain" description="RsdA/BaiN/AoA(So)-like Rossmann fold-like" evidence="4">
    <location>
        <begin position="18"/>
        <end position="402"/>
    </location>
</feature>
<protein>
    <submittedName>
        <fullName evidence="6">NAD(FAD)-utilizing dehydrogenase</fullName>
    </submittedName>
</protein>
<dbReference type="InterPro" id="IPR023166">
    <property type="entry name" value="BaiN-like_dom_sf"/>
</dbReference>